<dbReference type="Proteomes" id="UP000565262">
    <property type="component" value="Unassembled WGS sequence"/>
</dbReference>
<proteinExistence type="inferred from homology"/>
<dbReference type="Pfam" id="PF01177">
    <property type="entry name" value="Asp_Glu_race"/>
    <property type="match status" value="1"/>
</dbReference>
<comment type="caution">
    <text evidence="2">The sequence shown here is derived from an EMBL/GenBank/DDBJ whole genome shotgun (WGS) entry which is preliminary data.</text>
</comment>
<accession>A0A839IS63</accession>
<evidence type="ECO:0000313" key="3">
    <source>
        <dbReference type="Proteomes" id="UP000565262"/>
    </source>
</evidence>
<dbReference type="AlphaFoldDB" id="A0A839IS63"/>
<dbReference type="InterPro" id="IPR053714">
    <property type="entry name" value="Iso_Racemase_Enz_sf"/>
</dbReference>
<dbReference type="GO" id="GO:0047661">
    <property type="term" value="F:amino-acid racemase activity"/>
    <property type="evidence" value="ECO:0007669"/>
    <property type="project" value="InterPro"/>
</dbReference>
<evidence type="ECO:0000256" key="1">
    <source>
        <dbReference type="ARBA" id="ARBA00038414"/>
    </source>
</evidence>
<gene>
    <name evidence="2" type="ORF">H4O21_17045</name>
</gene>
<evidence type="ECO:0000313" key="2">
    <source>
        <dbReference type="EMBL" id="MBB1488313.1"/>
    </source>
</evidence>
<organism evidence="2 3">
    <name type="scientific">Oceanospirillum sediminis</name>
    <dbReference type="NCBI Taxonomy" id="2760088"/>
    <lineage>
        <taxon>Bacteria</taxon>
        <taxon>Pseudomonadati</taxon>
        <taxon>Pseudomonadota</taxon>
        <taxon>Gammaproteobacteria</taxon>
        <taxon>Oceanospirillales</taxon>
        <taxon>Oceanospirillaceae</taxon>
        <taxon>Oceanospirillum</taxon>
    </lineage>
</organism>
<dbReference type="Gene3D" id="3.40.50.12500">
    <property type="match status" value="1"/>
</dbReference>
<dbReference type="InterPro" id="IPR015942">
    <property type="entry name" value="Asp/Glu/hydantoin_racemase"/>
</dbReference>
<dbReference type="PANTHER" id="PTHR28047">
    <property type="entry name" value="PROTEIN DCG1"/>
    <property type="match status" value="1"/>
</dbReference>
<keyword evidence="3" id="KW-1185">Reference proteome</keyword>
<name>A0A839IS63_9GAMM</name>
<sequence>MSQTICVINPNTSEAMRQVIEHSCTEVALQDTQLKVVCAPSGVASVEGFYDGALATTGVLKSVQSNPSQGYLIACADDTGLDACREITSAPVLGIGEAAMHTATLLGAGFSVLTAQQKSVHILERNAHQYGFATHCRGVHAMKTPVLDLEKFLEPEWFPVLLERCQQILEQDESEVLVLGCAGLTILQKKLQDALQIPVIDGVRAGIGLIEGLLRCGLSTSKHCTYQPAEDKTTAGEQG</sequence>
<dbReference type="EMBL" id="JACJFM010000026">
    <property type="protein sequence ID" value="MBB1488313.1"/>
    <property type="molecule type" value="Genomic_DNA"/>
</dbReference>
<comment type="similarity">
    <text evidence="1">Belongs to the HyuE racemase family.</text>
</comment>
<dbReference type="PANTHER" id="PTHR28047:SF5">
    <property type="entry name" value="PROTEIN DCG1"/>
    <property type="match status" value="1"/>
</dbReference>
<protein>
    <submittedName>
        <fullName evidence="2">Asp/Glu/hydantoin racemase</fullName>
    </submittedName>
</protein>
<dbReference type="InterPro" id="IPR052186">
    <property type="entry name" value="Hydantoin_racemase-like"/>
</dbReference>
<dbReference type="RefSeq" id="WP_182810079.1">
    <property type="nucleotide sequence ID" value="NZ_JACJFM010000026.1"/>
</dbReference>
<reference evidence="2 3" key="1">
    <citation type="submission" date="2020-08" db="EMBL/GenBank/DDBJ databases">
        <title>Oceanospirillum sp. nov. isolated from marine sediment.</title>
        <authorList>
            <person name="Ji X."/>
        </authorList>
    </citation>
    <scope>NUCLEOTIDE SEQUENCE [LARGE SCALE GENOMIC DNA]</scope>
    <source>
        <strain evidence="2 3">D5</strain>
    </source>
</reference>